<evidence type="ECO:0000256" key="4">
    <source>
        <dbReference type="SAM" id="MobiDB-lite"/>
    </source>
</evidence>
<evidence type="ECO:0000256" key="1">
    <source>
        <dbReference type="ARBA" id="ARBA00004123"/>
    </source>
</evidence>
<feature type="compositionally biased region" description="Polar residues" evidence="4">
    <location>
        <begin position="93"/>
        <end position="112"/>
    </location>
</feature>
<comment type="caution">
    <text evidence="5">The sequence shown here is derived from an EMBL/GenBank/DDBJ whole genome shotgun (WGS) entry which is preliminary data.</text>
</comment>
<comment type="subcellular location">
    <subcellularLocation>
        <location evidence="1">Nucleus</location>
    </subcellularLocation>
</comment>
<feature type="region of interest" description="Disordered" evidence="4">
    <location>
        <begin position="259"/>
        <end position="310"/>
    </location>
</feature>
<feature type="compositionally biased region" description="Low complexity" evidence="4">
    <location>
        <begin position="465"/>
        <end position="481"/>
    </location>
</feature>
<keyword evidence="3" id="KW-0539">Nucleus</keyword>
<dbReference type="GO" id="GO:0071013">
    <property type="term" value="C:catalytic step 2 spliceosome"/>
    <property type="evidence" value="ECO:0007669"/>
    <property type="project" value="TreeGrafter"/>
</dbReference>
<feature type="compositionally biased region" description="Basic and acidic residues" evidence="4">
    <location>
        <begin position="127"/>
        <end position="145"/>
    </location>
</feature>
<name>A0A7J7JRM1_BUGNE</name>
<protein>
    <submittedName>
        <fullName evidence="5">Es2</fullName>
    </submittedName>
</protein>
<proteinExistence type="inferred from homology"/>
<feature type="compositionally biased region" description="Polar residues" evidence="4">
    <location>
        <begin position="431"/>
        <end position="446"/>
    </location>
</feature>
<organism evidence="5 6">
    <name type="scientific">Bugula neritina</name>
    <name type="common">Brown bryozoan</name>
    <name type="synonym">Sertularia neritina</name>
    <dbReference type="NCBI Taxonomy" id="10212"/>
    <lineage>
        <taxon>Eukaryota</taxon>
        <taxon>Metazoa</taxon>
        <taxon>Spiralia</taxon>
        <taxon>Lophotrochozoa</taxon>
        <taxon>Bryozoa</taxon>
        <taxon>Gymnolaemata</taxon>
        <taxon>Cheilostomatida</taxon>
        <taxon>Flustrina</taxon>
        <taxon>Buguloidea</taxon>
        <taxon>Bugulidae</taxon>
        <taxon>Bugula</taxon>
    </lineage>
</organism>
<dbReference type="OrthoDB" id="19679at2759"/>
<dbReference type="PANTHER" id="PTHR12940:SF0">
    <property type="entry name" value="SPLICING FACTOR ESS-2 HOMOLOG"/>
    <property type="match status" value="1"/>
</dbReference>
<evidence type="ECO:0000313" key="6">
    <source>
        <dbReference type="Proteomes" id="UP000593567"/>
    </source>
</evidence>
<dbReference type="AlphaFoldDB" id="A0A7J7JRM1"/>
<dbReference type="Pfam" id="PF09751">
    <property type="entry name" value="Es2"/>
    <property type="match status" value="1"/>
</dbReference>
<accession>A0A7J7JRM1</accession>
<evidence type="ECO:0000256" key="2">
    <source>
        <dbReference type="ARBA" id="ARBA00009072"/>
    </source>
</evidence>
<sequence>MAAVDKQTALVPADDSTKIVAIKSNEFKVPKPRRKKVLEEDEYEESITKIIERDFYPELPKLRAQSEYLEAKAKNDREKLRELHIKYGPKGSATGSRRQDPSATDLYTTPASFDTPGVKTPSTGTEKITKGTAKESSKDSEEKVTTNTELRLDKFLSSHTSEDNEAFVDLMEEHERKRKEKQAWLYVKEGEQKELADRHLALPSAEEQAALEGNPTKLETWTYTPANALMYNVEGAELTAEEKIELASKVKEINPNATRFTENPFKEPALPTSTPVPIYRQHRGVPGRVDVDGKELGPTTPSVRGYGFVSTPTPNPGALGESPMMTWGEIEGTPFLLDASDRPLKPATPGPTFKLKDEPVRDRIGRKLAEKVAKQHRDKKNQAVEKMRSHLASPAGMSKSERLATLSPAARKLAETRGITITTDRALRASYTPSPLHTPATFSRTPSHSRKRDATPSTQTPKAMSSTNTSNIDNLTSNLLDLSSKKKAKASDFF</sequence>
<feature type="compositionally biased region" description="Basic and acidic residues" evidence="4">
    <location>
        <begin position="372"/>
        <end position="388"/>
    </location>
</feature>
<feature type="region of interest" description="Disordered" evidence="4">
    <location>
        <begin position="372"/>
        <end position="481"/>
    </location>
</feature>
<keyword evidence="6" id="KW-1185">Reference proteome</keyword>
<dbReference type="EMBL" id="VXIV02001965">
    <property type="protein sequence ID" value="KAF6028284.1"/>
    <property type="molecule type" value="Genomic_DNA"/>
</dbReference>
<gene>
    <name evidence="5" type="ORF">EB796_013388</name>
</gene>
<comment type="similarity">
    <text evidence="2">Belongs to the ESS2 family.</text>
</comment>
<feature type="region of interest" description="Disordered" evidence="4">
    <location>
        <begin position="80"/>
        <end position="145"/>
    </location>
</feature>
<feature type="compositionally biased region" description="Polar residues" evidence="4">
    <location>
        <begin position="455"/>
        <end position="464"/>
    </location>
</feature>
<dbReference type="InterPro" id="IPR019148">
    <property type="entry name" value="Nuclear_protein_DGCR14_ESS-2"/>
</dbReference>
<dbReference type="PANTHER" id="PTHR12940">
    <property type="entry name" value="ES-2 PROTEIN - RELATED"/>
    <property type="match status" value="1"/>
</dbReference>
<reference evidence="5" key="1">
    <citation type="submission" date="2020-06" db="EMBL/GenBank/DDBJ databases">
        <title>Draft genome of Bugula neritina, a colonial animal packing powerful symbionts and potential medicines.</title>
        <authorList>
            <person name="Rayko M."/>
        </authorList>
    </citation>
    <scope>NUCLEOTIDE SEQUENCE [LARGE SCALE GENOMIC DNA]</scope>
    <source>
        <strain evidence="5">Kwan_BN1</strain>
    </source>
</reference>
<dbReference type="Proteomes" id="UP000593567">
    <property type="component" value="Unassembled WGS sequence"/>
</dbReference>
<evidence type="ECO:0000256" key="3">
    <source>
        <dbReference type="ARBA" id="ARBA00023242"/>
    </source>
</evidence>
<evidence type="ECO:0000313" key="5">
    <source>
        <dbReference type="EMBL" id="KAF6028284.1"/>
    </source>
</evidence>